<sequence>MQSTKVTRRDLIAAAGLAGLAQALPVRAEGGLVFAVNEGVTYATSTKPLAERFHDVQEDLQKLLKRPVRVVGVPDYKQLVAGLGAQQFDIAWVHPAHHAIRALKGGGYHLVGLTKGYTEYRASFLVAGTNTLKSVTDLRAARVGAPDEDSVTSVIARATLREALGGQLPQITYVRYQDAVPFMVEHGMADSGVTASGAVVKSWQDKGGKVLARSKPVPIKQLLASSKAVNGTQLAQLRSYFAGLATTESGKKRLEPLGVQGFEEFDEQVLAGIGGWLGV</sequence>
<evidence type="ECO:0000313" key="1">
    <source>
        <dbReference type="EMBL" id="MBK0394798.1"/>
    </source>
</evidence>
<dbReference type="PROSITE" id="PS51318">
    <property type="entry name" value="TAT"/>
    <property type="match status" value="1"/>
</dbReference>
<gene>
    <name evidence="1" type="ORF">I8E28_19495</name>
</gene>
<proteinExistence type="predicted"/>
<reference evidence="1" key="1">
    <citation type="submission" date="2020-12" db="EMBL/GenBank/DDBJ databases">
        <title>Ramlibacter sp. nov., isolated from a freshwater alga, Cryptomonas.</title>
        <authorList>
            <person name="Kim H.M."/>
            <person name="Jeon C.O."/>
        </authorList>
    </citation>
    <scope>NUCLEOTIDE SEQUENCE</scope>
    <source>
        <strain evidence="1">CrO1</strain>
    </source>
</reference>
<dbReference type="InterPro" id="IPR006311">
    <property type="entry name" value="TAT_signal"/>
</dbReference>
<organism evidence="1 2">
    <name type="scientific">Ramlibacter algicola</name>
    <dbReference type="NCBI Taxonomy" id="2795217"/>
    <lineage>
        <taxon>Bacteria</taxon>
        <taxon>Pseudomonadati</taxon>
        <taxon>Pseudomonadota</taxon>
        <taxon>Betaproteobacteria</taxon>
        <taxon>Burkholderiales</taxon>
        <taxon>Comamonadaceae</taxon>
        <taxon>Ramlibacter</taxon>
    </lineage>
</organism>
<accession>A0A934Q423</accession>
<name>A0A934Q423_9BURK</name>
<evidence type="ECO:0000313" key="2">
    <source>
        <dbReference type="Proteomes" id="UP000617041"/>
    </source>
</evidence>
<dbReference type="Proteomes" id="UP000617041">
    <property type="component" value="Unassembled WGS sequence"/>
</dbReference>
<dbReference type="Gene3D" id="3.40.190.10">
    <property type="entry name" value="Periplasmic binding protein-like II"/>
    <property type="match status" value="2"/>
</dbReference>
<comment type="caution">
    <text evidence="1">The sequence shown here is derived from an EMBL/GenBank/DDBJ whole genome shotgun (WGS) entry which is preliminary data.</text>
</comment>
<dbReference type="AlphaFoldDB" id="A0A934Q423"/>
<dbReference type="EMBL" id="JAEDAO010000001">
    <property type="protein sequence ID" value="MBK0394798.1"/>
    <property type="molecule type" value="Genomic_DNA"/>
</dbReference>
<dbReference type="SUPFAM" id="SSF53850">
    <property type="entry name" value="Periplasmic binding protein-like II"/>
    <property type="match status" value="1"/>
</dbReference>
<protein>
    <submittedName>
        <fullName evidence="1">PhnD/SsuA/transferrin family substrate-binding protein</fullName>
    </submittedName>
</protein>
<keyword evidence="2" id="KW-1185">Reference proteome</keyword>
<dbReference type="Pfam" id="PF12974">
    <property type="entry name" value="Phosphonate-bd"/>
    <property type="match status" value="1"/>
</dbReference>
<dbReference type="RefSeq" id="WP_200789883.1">
    <property type="nucleotide sequence ID" value="NZ_JAEDAO010000001.1"/>
</dbReference>